<name>A0A9N9NR97_9GLOM</name>
<protein>
    <submittedName>
        <fullName evidence="2">11307_t:CDS:1</fullName>
    </submittedName>
</protein>
<sequence length="181" mass="21112">MIQLLPNELHIQILTYVITEANFEKFCTLRTVCKKWNAFIPLVMHQVVVSKLKSGLNFELTDCSYETVISENLLPTYCDSTKTFTFIFDQTEDINIFDILCFNKEKPDEYAIKLIALEVKVDEESNSTRYLRLYSFTIEAWKLYYILDCLDIESTPIDLRNGFQYSEDDDFTACFGSPPDI</sequence>
<evidence type="ECO:0000313" key="3">
    <source>
        <dbReference type="Proteomes" id="UP000789405"/>
    </source>
</evidence>
<keyword evidence="3" id="KW-1185">Reference proteome</keyword>
<dbReference type="AlphaFoldDB" id="A0A9N9NR97"/>
<dbReference type="EMBL" id="CAJVPY010016322">
    <property type="protein sequence ID" value="CAG8756438.1"/>
    <property type="molecule type" value="Genomic_DNA"/>
</dbReference>
<dbReference type="InterPro" id="IPR036047">
    <property type="entry name" value="F-box-like_dom_sf"/>
</dbReference>
<comment type="caution">
    <text evidence="2">The sequence shown here is derived from an EMBL/GenBank/DDBJ whole genome shotgun (WGS) entry which is preliminary data.</text>
</comment>
<feature type="non-terminal residue" evidence="2">
    <location>
        <position position="181"/>
    </location>
</feature>
<organism evidence="2 3">
    <name type="scientific">Dentiscutata erythropus</name>
    <dbReference type="NCBI Taxonomy" id="1348616"/>
    <lineage>
        <taxon>Eukaryota</taxon>
        <taxon>Fungi</taxon>
        <taxon>Fungi incertae sedis</taxon>
        <taxon>Mucoromycota</taxon>
        <taxon>Glomeromycotina</taxon>
        <taxon>Glomeromycetes</taxon>
        <taxon>Diversisporales</taxon>
        <taxon>Gigasporaceae</taxon>
        <taxon>Dentiscutata</taxon>
    </lineage>
</organism>
<feature type="domain" description="F-box" evidence="1">
    <location>
        <begin position="3"/>
        <end position="42"/>
    </location>
</feature>
<dbReference type="Proteomes" id="UP000789405">
    <property type="component" value="Unassembled WGS sequence"/>
</dbReference>
<proteinExistence type="predicted"/>
<gene>
    <name evidence="2" type="ORF">DERYTH_LOCUS17377</name>
</gene>
<evidence type="ECO:0000259" key="1">
    <source>
        <dbReference type="Pfam" id="PF12937"/>
    </source>
</evidence>
<dbReference type="InterPro" id="IPR001810">
    <property type="entry name" value="F-box_dom"/>
</dbReference>
<dbReference type="OrthoDB" id="2369193at2759"/>
<accession>A0A9N9NR97</accession>
<evidence type="ECO:0000313" key="2">
    <source>
        <dbReference type="EMBL" id="CAG8756438.1"/>
    </source>
</evidence>
<reference evidence="2" key="1">
    <citation type="submission" date="2021-06" db="EMBL/GenBank/DDBJ databases">
        <authorList>
            <person name="Kallberg Y."/>
            <person name="Tangrot J."/>
            <person name="Rosling A."/>
        </authorList>
    </citation>
    <scope>NUCLEOTIDE SEQUENCE</scope>
    <source>
        <strain evidence="2">MA453B</strain>
    </source>
</reference>
<dbReference type="Pfam" id="PF12937">
    <property type="entry name" value="F-box-like"/>
    <property type="match status" value="1"/>
</dbReference>
<dbReference type="SUPFAM" id="SSF81383">
    <property type="entry name" value="F-box domain"/>
    <property type="match status" value="1"/>
</dbReference>